<gene>
    <name evidence="2" type="ORF">XAT740_LOCUS44019</name>
</gene>
<dbReference type="Pfam" id="PF06951">
    <property type="entry name" value="PLA2G12"/>
    <property type="match status" value="1"/>
</dbReference>
<evidence type="ECO:0000256" key="1">
    <source>
        <dbReference type="SAM" id="Phobius"/>
    </source>
</evidence>
<dbReference type="InterPro" id="IPR010711">
    <property type="entry name" value="PLA2G12"/>
</dbReference>
<accession>A0A815Y5W5</accession>
<sequence length="729" mass="82580">MVTSIRSSSLWSKWYSYFIPTTFISIGLFVIASVIVLSLLPLYIPTRNLSIEDSYSSLLNLNYNIPRSLVPELSGNTMVLRTGNLTDDRIKIFENILQNKLSSNKNFQKLRINVNQVNIQSMTNNRRRRRAADQRSSKANNVIIYQQSDMNSTEFDQLKIFFRLIRRGHLTESFISNVLINIFNQIEFNVTTFLTLFGEDPTISLSSRTISSHVKDSEIIKYNGVRVFGMKDYTGNIQNIYAIQTNNTIYRISNGQIVQIRSLNETLVFNYDNNNNQYKILLVLTNNSYEISKTYDKVNITFPSPIFNYPLNETVPKIFTGILLELNNKINSRTIDDATLVLNYFDVNQNEKSDVMLTMNGGRYFLPLPNNDDLFEKYFNSNKFLTTITEQSDAYLQLFQSYPIVDICSKVPDVSKSFCSILIQEMTVTIPEALRFASKNISTFHLKSQSFGQMTNFTVTAFVPGQQSLTIPLNSSNIIKGKSTARSAITIDPNQLNTISIQIIGTRGQCNEQTVAGNDIPDDRIIEIGKSHTTVTFSYETYVIKDQIEVYYMNKQIFSTGCVGANGKSSFNLDGDESTLRVNVIPDCAGETGTAWYYSFQCTNQLICEENYCYCGLNHQNSQQIKPPQTNGCGGEGSAWNFIIYSLGGLWGFTPACNAHDECYGTCNNHRDMCDMNFQADMTSICSKFLLLPPLFPNCQAWAEVFYLAVHFGGANFFIPAQEQDCNCV</sequence>
<dbReference type="Proteomes" id="UP000663828">
    <property type="component" value="Unassembled WGS sequence"/>
</dbReference>
<name>A0A815Y5W5_ADIRI</name>
<protein>
    <submittedName>
        <fullName evidence="2">Uncharacterized protein</fullName>
    </submittedName>
</protein>
<dbReference type="AlphaFoldDB" id="A0A815Y5W5"/>
<dbReference type="EMBL" id="CAJNOR010005518">
    <property type="protein sequence ID" value="CAF1565733.1"/>
    <property type="molecule type" value="Genomic_DNA"/>
</dbReference>
<evidence type="ECO:0000313" key="3">
    <source>
        <dbReference type="Proteomes" id="UP000663828"/>
    </source>
</evidence>
<dbReference type="InterPro" id="IPR036444">
    <property type="entry name" value="PLipase_A2_dom_sf"/>
</dbReference>
<dbReference type="GO" id="GO:0004623">
    <property type="term" value="F:phospholipase A2 activity"/>
    <property type="evidence" value="ECO:0007669"/>
    <property type="project" value="InterPro"/>
</dbReference>
<keyword evidence="3" id="KW-1185">Reference proteome</keyword>
<organism evidence="2 3">
    <name type="scientific">Adineta ricciae</name>
    <name type="common">Rotifer</name>
    <dbReference type="NCBI Taxonomy" id="249248"/>
    <lineage>
        <taxon>Eukaryota</taxon>
        <taxon>Metazoa</taxon>
        <taxon>Spiralia</taxon>
        <taxon>Gnathifera</taxon>
        <taxon>Rotifera</taxon>
        <taxon>Eurotatoria</taxon>
        <taxon>Bdelloidea</taxon>
        <taxon>Adinetida</taxon>
        <taxon>Adinetidae</taxon>
        <taxon>Adineta</taxon>
    </lineage>
</organism>
<reference evidence="2" key="1">
    <citation type="submission" date="2021-02" db="EMBL/GenBank/DDBJ databases">
        <authorList>
            <person name="Nowell W R."/>
        </authorList>
    </citation>
    <scope>NUCLEOTIDE SEQUENCE</scope>
</reference>
<dbReference type="GO" id="GO:0050482">
    <property type="term" value="P:arachidonate secretion"/>
    <property type="evidence" value="ECO:0007669"/>
    <property type="project" value="InterPro"/>
</dbReference>
<dbReference type="PANTHER" id="PTHR12824:SF8">
    <property type="entry name" value="GXIVSPLA2, ISOFORM A"/>
    <property type="match status" value="1"/>
</dbReference>
<dbReference type="GO" id="GO:0005509">
    <property type="term" value="F:calcium ion binding"/>
    <property type="evidence" value="ECO:0007669"/>
    <property type="project" value="InterPro"/>
</dbReference>
<dbReference type="PANTHER" id="PTHR12824">
    <property type="entry name" value="GROUP XII SECRETORY PHOSPHOLIPASE A2 FAMILY MEMBER"/>
    <property type="match status" value="1"/>
</dbReference>
<dbReference type="GO" id="GO:0005576">
    <property type="term" value="C:extracellular region"/>
    <property type="evidence" value="ECO:0007669"/>
    <property type="project" value="InterPro"/>
</dbReference>
<keyword evidence="1" id="KW-0812">Transmembrane</keyword>
<comment type="caution">
    <text evidence="2">The sequence shown here is derived from an EMBL/GenBank/DDBJ whole genome shotgun (WGS) entry which is preliminary data.</text>
</comment>
<dbReference type="GO" id="GO:0016042">
    <property type="term" value="P:lipid catabolic process"/>
    <property type="evidence" value="ECO:0007669"/>
    <property type="project" value="InterPro"/>
</dbReference>
<dbReference type="SUPFAM" id="SSF48619">
    <property type="entry name" value="Phospholipase A2, PLA2"/>
    <property type="match status" value="1"/>
</dbReference>
<dbReference type="GO" id="GO:0006644">
    <property type="term" value="P:phospholipid metabolic process"/>
    <property type="evidence" value="ECO:0007669"/>
    <property type="project" value="InterPro"/>
</dbReference>
<keyword evidence="1" id="KW-1133">Transmembrane helix</keyword>
<feature type="transmembrane region" description="Helical" evidence="1">
    <location>
        <begin position="21"/>
        <end position="44"/>
    </location>
</feature>
<keyword evidence="1" id="KW-0472">Membrane</keyword>
<dbReference type="Gene3D" id="1.20.90.10">
    <property type="entry name" value="Phospholipase A2 domain"/>
    <property type="match status" value="1"/>
</dbReference>
<evidence type="ECO:0000313" key="2">
    <source>
        <dbReference type="EMBL" id="CAF1565733.1"/>
    </source>
</evidence>
<proteinExistence type="predicted"/>